<organism evidence="2 3">
    <name type="scientific">Virgibacillus massiliensis</name>
    <dbReference type="NCBI Taxonomy" id="1462526"/>
    <lineage>
        <taxon>Bacteria</taxon>
        <taxon>Bacillati</taxon>
        <taxon>Bacillota</taxon>
        <taxon>Bacilli</taxon>
        <taxon>Bacillales</taxon>
        <taxon>Bacillaceae</taxon>
        <taxon>Virgibacillus</taxon>
    </lineage>
</organism>
<protein>
    <submittedName>
        <fullName evidence="2">Uncharacterized protein</fullName>
    </submittedName>
</protein>
<reference evidence="3" key="2">
    <citation type="submission" date="2014-05" db="EMBL/GenBank/DDBJ databases">
        <title>Draft genome sequence of Virgibacillus massiliensis Vm-5.</title>
        <authorList>
            <person name="Khelaifia S."/>
            <person name="Croce O."/>
            <person name="Lagier J.C."/>
            <person name="Raoult D."/>
        </authorList>
    </citation>
    <scope>NUCLEOTIDE SEQUENCE [LARGE SCALE GENOMIC DNA]</scope>
    <source>
        <strain evidence="3">Vm-5</strain>
    </source>
</reference>
<sequence>MDIRSSVVLAVTILLIVTFILNIVSLMLRRTKSND</sequence>
<reference evidence="2 3" key="1">
    <citation type="submission" date="2014-03" db="EMBL/GenBank/DDBJ databases">
        <authorList>
            <person name="Urmite Genomes U."/>
        </authorList>
    </citation>
    <scope>NUCLEOTIDE SEQUENCE [LARGE SCALE GENOMIC DNA]</scope>
    <source>
        <strain evidence="2 3">Vm-5</strain>
    </source>
</reference>
<dbReference type="EMBL" id="CCDP010000001">
    <property type="protein sequence ID" value="CDQ39940.1"/>
    <property type="molecule type" value="Genomic_DNA"/>
</dbReference>
<keyword evidence="1" id="KW-0472">Membrane</keyword>
<name>A0A024QCK7_9BACI</name>
<proteinExistence type="predicted"/>
<accession>A0A024QCK7</accession>
<evidence type="ECO:0000256" key="1">
    <source>
        <dbReference type="SAM" id="Phobius"/>
    </source>
</evidence>
<dbReference type="Proteomes" id="UP000028875">
    <property type="component" value="Unassembled WGS sequence"/>
</dbReference>
<evidence type="ECO:0000313" key="2">
    <source>
        <dbReference type="EMBL" id="CDQ39940.1"/>
    </source>
</evidence>
<keyword evidence="3" id="KW-1185">Reference proteome</keyword>
<feature type="transmembrane region" description="Helical" evidence="1">
    <location>
        <begin position="6"/>
        <end position="28"/>
    </location>
</feature>
<keyword evidence="1" id="KW-1133">Transmembrane helix</keyword>
<comment type="caution">
    <text evidence="2">The sequence shown here is derived from an EMBL/GenBank/DDBJ whole genome shotgun (WGS) entry which is preliminary data.</text>
</comment>
<dbReference type="AlphaFoldDB" id="A0A024QCK7"/>
<keyword evidence="1" id="KW-0812">Transmembrane</keyword>
<evidence type="ECO:0000313" key="3">
    <source>
        <dbReference type="Proteomes" id="UP000028875"/>
    </source>
</evidence>
<gene>
    <name evidence="2" type="ORF">BN990_02257</name>
</gene>